<keyword evidence="1" id="KW-0482">Metalloprotease</keyword>
<accession>A0ACC1KME8</accession>
<dbReference type="Proteomes" id="UP001140066">
    <property type="component" value="Unassembled WGS sequence"/>
</dbReference>
<protein>
    <submittedName>
        <fullName evidence="1">Metalloprotease</fullName>
        <ecNumber evidence="1">3.4.24.56</ecNumber>
    </submittedName>
</protein>
<name>A0ACC1KME8_9FUNG</name>
<evidence type="ECO:0000313" key="1">
    <source>
        <dbReference type="EMBL" id="KAJ2792218.1"/>
    </source>
</evidence>
<gene>
    <name evidence="1" type="primary">STE23_1</name>
    <name evidence="1" type="ORF">GGI18_000567</name>
</gene>
<dbReference type="EMBL" id="JANBUK010000044">
    <property type="protein sequence ID" value="KAJ2792218.1"/>
    <property type="molecule type" value="Genomic_DNA"/>
</dbReference>
<proteinExistence type="predicted"/>
<keyword evidence="1" id="KW-0645">Protease</keyword>
<sequence>SNPAYVTQRINQFIREYRLRLLELSTEEFESSVQSLISLKQEKLVSIGDEFGWHWAHINSDKYRFDKLESDIEHLKQLSKDDLLAFWDKYINKDTAKHYTRLDLQMWSAKIWQPTPEEFEMYPSAVLSLFGCLHSGSHTALSIAEVYSFLLSVTTFNSIDTVLEELGELYSSKQAPSTINAGTARTAFETSSKIATALQMAINSAQDTPNFANLSKTNFASIGMKQSPEGIWLINDYMQFKSSQALHGLPVPVRSFVPLIPEPAAVEASE</sequence>
<feature type="non-terminal residue" evidence="1">
    <location>
        <position position="1"/>
    </location>
</feature>
<keyword evidence="2" id="KW-1185">Reference proteome</keyword>
<keyword evidence="1" id="KW-0378">Hydrolase</keyword>
<evidence type="ECO:0000313" key="2">
    <source>
        <dbReference type="Proteomes" id="UP001140066"/>
    </source>
</evidence>
<organism evidence="1 2">
    <name type="scientific">Coemansia linderi</name>
    <dbReference type="NCBI Taxonomy" id="2663919"/>
    <lineage>
        <taxon>Eukaryota</taxon>
        <taxon>Fungi</taxon>
        <taxon>Fungi incertae sedis</taxon>
        <taxon>Zoopagomycota</taxon>
        <taxon>Kickxellomycotina</taxon>
        <taxon>Kickxellomycetes</taxon>
        <taxon>Kickxellales</taxon>
        <taxon>Kickxellaceae</taxon>
        <taxon>Coemansia</taxon>
    </lineage>
</organism>
<reference evidence="1" key="1">
    <citation type="submission" date="2022-07" db="EMBL/GenBank/DDBJ databases">
        <title>Phylogenomic reconstructions and comparative analyses of Kickxellomycotina fungi.</title>
        <authorList>
            <person name="Reynolds N.K."/>
            <person name="Stajich J.E."/>
            <person name="Barry K."/>
            <person name="Grigoriev I.V."/>
            <person name="Crous P."/>
            <person name="Smith M.E."/>
        </authorList>
    </citation>
    <scope>NUCLEOTIDE SEQUENCE</scope>
    <source>
        <strain evidence="1">BCRC 34191</strain>
    </source>
</reference>
<dbReference type="EC" id="3.4.24.56" evidence="1"/>
<comment type="caution">
    <text evidence="1">The sequence shown here is derived from an EMBL/GenBank/DDBJ whole genome shotgun (WGS) entry which is preliminary data.</text>
</comment>